<dbReference type="Proteomes" id="UP000324222">
    <property type="component" value="Unassembled WGS sequence"/>
</dbReference>
<gene>
    <name evidence="2" type="ORF">E2C01_090515</name>
</gene>
<dbReference type="EMBL" id="VSRR010101746">
    <property type="protein sequence ID" value="MPC95310.1"/>
    <property type="molecule type" value="Genomic_DNA"/>
</dbReference>
<feature type="region of interest" description="Disordered" evidence="1">
    <location>
        <begin position="1"/>
        <end position="24"/>
    </location>
</feature>
<evidence type="ECO:0000313" key="3">
    <source>
        <dbReference type="Proteomes" id="UP000324222"/>
    </source>
</evidence>
<name>A0A5B7JEW5_PORTR</name>
<organism evidence="2 3">
    <name type="scientific">Portunus trituberculatus</name>
    <name type="common">Swimming crab</name>
    <name type="synonym">Neptunus trituberculatus</name>
    <dbReference type="NCBI Taxonomy" id="210409"/>
    <lineage>
        <taxon>Eukaryota</taxon>
        <taxon>Metazoa</taxon>
        <taxon>Ecdysozoa</taxon>
        <taxon>Arthropoda</taxon>
        <taxon>Crustacea</taxon>
        <taxon>Multicrustacea</taxon>
        <taxon>Malacostraca</taxon>
        <taxon>Eumalacostraca</taxon>
        <taxon>Eucarida</taxon>
        <taxon>Decapoda</taxon>
        <taxon>Pleocyemata</taxon>
        <taxon>Brachyura</taxon>
        <taxon>Eubrachyura</taxon>
        <taxon>Portunoidea</taxon>
        <taxon>Portunidae</taxon>
        <taxon>Portuninae</taxon>
        <taxon>Portunus</taxon>
    </lineage>
</organism>
<sequence>MGSPSTPNPTSPEPPSSTRAPHTPIWQTYWSVSPLLGPKATSTQARKNTIARDRFQYHMQN</sequence>
<evidence type="ECO:0000256" key="1">
    <source>
        <dbReference type="SAM" id="MobiDB-lite"/>
    </source>
</evidence>
<dbReference type="AlphaFoldDB" id="A0A5B7JEW5"/>
<keyword evidence="3" id="KW-1185">Reference proteome</keyword>
<evidence type="ECO:0000313" key="2">
    <source>
        <dbReference type="EMBL" id="MPC95310.1"/>
    </source>
</evidence>
<accession>A0A5B7JEW5</accession>
<reference evidence="2 3" key="1">
    <citation type="submission" date="2019-05" db="EMBL/GenBank/DDBJ databases">
        <title>Another draft genome of Portunus trituberculatus and its Hox gene families provides insights of decapod evolution.</title>
        <authorList>
            <person name="Jeong J.-H."/>
            <person name="Song I."/>
            <person name="Kim S."/>
            <person name="Choi T."/>
            <person name="Kim D."/>
            <person name="Ryu S."/>
            <person name="Kim W."/>
        </authorList>
    </citation>
    <scope>NUCLEOTIDE SEQUENCE [LARGE SCALE GENOMIC DNA]</scope>
    <source>
        <tissue evidence="2">Muscle</tissue>
    </source>
</reference>
<proteinExistence type="predicted"/>
<feature type="compositionally biased region" description="Pro residues" evidence="1">
    <location>
        <begin position="1"/>
        <end position="15"/>
    </location>
</feature>
<comment type="caution">
    <text evidence="2">The sequence shown here is derived from an EMBL/GenBank/DDBJ whole genome shotgun (WGS) entry which is preliminary data.</text>
</comment>
<protein>
    <submittedName>
        <fullName evidence="2">Uncharacterized protein</fullName>
    </submittedName>
</protein>